<reference evidence="1 2" key="1">
    <citation type="submission" date="2021-06" db="EMBL/GenBank/DDBJ databases">
        <title>Caerostris extrusa draft genome.</title>
        <authorList>
            <person name="Kono N."/>
            <person name="Arakawa K."/>
        </authorList>
    </citation>
    <scope>NUCLEOTIDE SEQUENCE [LARGE SCALE GENOMIC DNA]</scope>
</reference>
<dbReference type="EMBL" id="BPLR01013207">
    <property type="protein sequence ID" value="GIY59456.1"/>
    <property type="molecule type" value="Genomic_DNA"/>
</dbReference>
<sequence>MDTVPVKRAKDLLCKEDFLKQSRNAKGDCFSHDKYCRILRKEVKKSKSLIEWKRVLRTAGLIDLVEVQVALDADA</sequence>
<evidence type="ECO:0000313" key="1">
    <source>
        <dbReference type="EMBL" id="GIY59456.1"/>
    </source>
</evidence>
<proteinExistence type="predicted"/>
<comment type="caution">
    <text evidence="1">The sequence shown here is derived from an EMBL/GenBank/DDBJ whole genome shotgun (WGS) entry which is preliminary data.</text>
</comment>
<keyword evidence="2" id="KW-1185">Reference proteome</keyword>
<dbReference type="Proteomes" id="UP001054945">
    <property type="component" value="Unassembled WGS sequence"/>
</dbReference>
<dbReference type="AlphaFoldDB" id="A0AAV4UNJ4"/>
<evidence type="ECO:0000313" key="2">
    <source>
        <dbReference type="Proteomes" id="UP001054945"/>
    </source>
</evidence>
<gene>
    <name evidence="1" type="ORF">CEXT_747191</name>
</gene>
<accession>A0AAV4UNJ4</accession>
<name>A0AAV4UNJ4_CAEEX</name>
<protein>
    <submittedName>
        <fullName evidence="1">Uncharacterized protein</fullName>
    </submittedName>
</protein>
<organism evidence="1 2">
    <name type="scientific">Caerostris extrusa</name>
    <name type="common">Bark spider</name>
    <name type="synonym">Caerostris bankana</name>
    <dbReference type="NCBI Taxonomy" id="172846"/>
    <lineage>
        <taxon>Eukaryota</taxon>
        <taxon>Metazoa</taxon>
        <taxon>Ecdysozoa</taxon>
        <taxon>Arthropoda</taxon>
        <taxon>Chelicerata</taxon>
        <taxon>Arachnida</taxon>
        <taxon>Araneae</taxon>
        <taxon>Araneomorphae</taxon>
        <taxon>Entelegynae</taxon>
        <taxon>Araneoidea</taxon>
        <taxon>Araneidae</taxon>
        <taxon>Caerostris</taxon>
    </lineage>
</organism>